<keyword evidence="2" id="KW-1185">Reference proteome</keyword>
<dbReference type="RefSeq" id="WP_047944072.1">
    <property type="nucleotide sequence ID" value="NZ_CP053989.1"/>
</dbReference>
<accession>A0A0J1IAS1</accession>
<dbReference type="AlphaFoldDB" id="A0A0J1IAS1"/>
<reference evidence="1 2" key="1">
    <citation type="submission" date="2015-05" db="EMBL/GenBank/DDBJ databases">
        <title>Whole genome sequence and identification of bacterial endophytes from Costus igneus.</title>
        <authorList>
            <person name="Lee Y.P."/>
            <person name="Gan H.M."/>
            <person name="Eng W."/>
            <person name="Wheatley M.S."/>
            <person name="Caraballo A."/>
            <person name="Polter S."/>
            <person name="Savka M.A."/>
            <person name="Hudson A.O."/>
        </authorList>
    </citation>
    <scope>NUCLEOTIDE SEQUENCE [LARGE SCALE GENOMIC DNA]</scope>
    <source>
        <strain evidence="1 2">RIT379</strain>
    </source>
</reference>
<dbReference type="PATRIC" id="fig|1397.4.peg.2797"/>
<evidence type="ECO:0000313" key="1">
    <source>
        <dbReference type="EMBL" id="KLV23056.1"/>
    </source>
</evidence>
<proteinExistence type="predicted"/>
<sequence length="120" mass="13439">MSITSLLDMTVCLMCNGHGMIGNKVCQNCKGTGEPPLKFKRKRPKKEGVILIGKKIKAIKIMNVRDIEDESIPPTIIKPNDIGVIKGVDDYPNGKAYEVKINGEDIFIYGISNRYWEIID</sequence>
<dbReference type="SUPFAM" id="SSF57938">
    <property type="entry name" value="DnaJ/Hsp40 cysteine-rich domain"/>
    <property type="match status" value="1"/>
</dbReference>
<comment type="caution">
    <text evidence="1">The sequence shown here is derived from an EMBL/GenBank/DDBJ whole genome shotgun (WGS) entry which is preliminary data.</text>
</comment>
<dbReference type="EMBL" id="LDPH01000027">
    <property type="protein sequence ID" value="KLV23056.1"/>
    <property type="molecule type" value="Genomic_DNA"/>
</dbReference>
<dbReference type="InterPro" id="IPR036410">
    <property type="entry name" value="HSP_DnaJ_Cys-rich_dom_sf"/>
</dbReference>
<protein>
    <submittedName>
        <fullName evidence="1">Uncharacterized protein</fullName>
    </submittedName>
</protein>
<organism evidence="1 2">
    <name type="scientific">Niallia circulans</name>
    <name type="common">Bacillus circulans</name>
    <dbReference type="NCBI Taxonomy" id="1397"/>
    <lineage>
        <taxon>Bacteria</taxon>
        <taxon>Bacillati</taxon>
        <taxon>Bacillota</taxon>
        <taxon>Bacilli</taxon>
        <taxon>Bacillales</taxon>
        <taxon>Bacillaceae</taxon>
        <taxon>Niallia</taxon>
    </lineage>
</organism>
<dbReference type="Proteomes" id="UP000036045">
    <property type="component" value="Unassembled WGS sequence"/>
</dbReference>
<evidence type="ECO:0000313" key="2">
    <source>
        <dbReference type="Proteomes" id="UP000036045"/>
    </source>
</evidence>
<gene>
    <name evidence="1" type="ORF">ABW02_20220</name>
</gene>
<dbReference type="GeneID" id="56350549"/>
<dbReference type="Gene3D" id="6.20.20.10">
    <property type="match status" value="1"/>
</dbReference>
<name>A0A0J1IAS1_NIACI</name>